<protein>
    <submittedName>
        <fullName evidence="1">Uncharacterized protein</fullName>
    </submittedName>
</protein>
<sequence length="116" mass="11352">MTAPFGTVPLTDEVRLAGAALMCAGESGGSVPWTPADLAGKDRLGVEETGAVLALAESSGAVPLTDEAGLAGAALMCAGEFGGSVAWMLADLDGKGRPGAEETGVAMALWSGSAND</sequence>
<reference evidence="1 2" key="1">
    <citation type="submission" date="2018-06" db="EMBL/GenBank/DDBJ databases">
        <title>Sphaerisporangium craniellae sp. nov., isolated from a marine sponge in the South China Sea.</title>
        <authorList>
            <person name="Li L."/>
        </authorList>
    </citation>
    <scope>NUCLEOTIDE SEQUENCE [LARGE SCALE GENOMIC DNA]</scope>
    <source>
        <strain evidence="1 2">LHW63015</strain>
    </source>
</reference>
<accession>A0A366LMP2</accession>
<keyword evidence="2" id="KW-1185">Reference proteome</keyword>
<gene>
    <name evidence="1" type="ORF">DP939_36845</name>
</gene>
<dbReference type="EMBL" id="QMEY01000025">
    <property type="protein sequence ID" value="RBQ15176.1"/>
    <property type="molecule type" value="Genomic_DNA"/>
</dbReference>
<dbReference type="RefSeq" id="WP_113985451.1">
    <property type="nucleotide sequence ID" value="NZ_QMEY01000025.1"/>
</dbReference>
<evidence type="ECO:0000313" key="2">
    <source>
        <dbReference type="Proteomes" id="UP000253303"/>
    </source>
</evidence>
<proteinExistence type="predicted"/>
<dbReference type="AlphaFoldDB" id="A0A366LMP2"/>
<dbReference type="Proteomes" id="UP000253303">
    <property type="component" value="Unassembled WGS sequence"/>
</dbReference>
<evidence type="ECO:0000313" key="1">
    <source>
        <dbReference type="EMBL" id="RBQ15176.1"/>
    </source>
</evidence>
<comment type="caution">
    <text evidence="1">The sequence shown here is derived from an EMBL/GenBank/DDBJ whole genome shotgun (WGS) entry which is preliminary data.</text>
</comment>
<organism evidence="1 2">
    <name type="scientific">Spongiactinospora rosea</name>
    <dbReference type="NCBI Taxonomy" id="2248750"/>
    <lineage>
        <taxon>Bacteria</taxon>
        <taxon>Bacillati</taxon>
        <taxon>Actinomycetota</taxon>
        <taxon>Actinomycetes</taxon>
        <taxon>Streptosporangiales</taxon>
        <taxon>Streptosporangiaceae</taxon>
        <taxon>Spongiactinospora</taxon>
    </lineage>
</organism>
<name>A0A366LMP2_9ACTN</name>